<gene>
    <name evidence="5" type="ORF">DF015_26715</name>
</gene>
<protein>
    <submittedName>
        <fullName evidence="5">Tetratricopeptide repeat protein</fullName>
    </submittedName>
</protein>
<dbReference type="InterPro" id="IPR019734">
    <property type="entry name" value="TPR_rpt"/>
</dbReference>
<evidence type="ECO:0000313" key="5">
    <source>
        <dbReference type="EMBL" id="RQP72214.1"/>
    </source>
</evidence>
<dbReference type="Pfam" id="PF13432">
    <property type="entry name" value="TPR_16"/>
    <property type="match status" value="4"/>
</dbReference>
<feature type="repeat" description="TPR" evidence="3">
    <location>
        <begin position="172"/>
        <end position="205"/>
    </location>
</feature>
<dbReference type="SUPFAM" id="SSF48452">
    <property type="entry name" value="TPR-like"/>
    <property type="match status" value="3"/>
</dbReference>
<dbReference type="InterPro" id="IPR050498">
    <property type="entry name" value="Ycf3"/>
</dbReference>
<dbReference type="Pfam" id="PF01075">
    <property type="entry name" value="Glyco_transf_9"/>
    <property type="match status" value="1"/>
</dbReference>
<keyword evidence="1" id="KW-0677">Repeat</keyword>
<feature type="region of interest" description="Disordered" evidence="4">
    <location>
        <begin position="1"/>
        <end position="25"/>
    </location>
</feature>
<organism evidence="5 6">
    <name type="scientific">Burkholderia ubonensis</name>
    <dbReference type="NCBI Taxonomy" id="101571"/>
    <lineage>
        <taxon>Bacteria</taxon>
        <taxon>Pseudomonadati</taxon>
        <taxon>Pseudomonadota</taxon>
        <taxon>Betaproteobacteria</taxon>
        <taxon>Burkholderiales</taxon>
        <taxon>Burkholderiaceae</taxon>
        <taxon>Burkholderia</taxon>
        <taxon>Burkholderia cepacia complex</taxon>
    </lineage>
</organism>
<keyword evidence="2 3" id="KW-0802">TPR repeat</keyword>
<dbReference type="PANTHER" id="PTHR44858:SF1">
    <property type="entry name" value="UDP-N-ACETYLGLUCOSAMINE--PEPTIDE N-ACETYLGLUCOSAMINYLTRANSFERASE SPINDLY-RELATED"/>
    <property type="match status" value="1"/>
</dbReference>
<dbReference type="SMART" id="SM00028">
    <property type="entry name" value="TPR"/>
    <property type="match status" value="10"/>
</dbReference>
<dbReference type="EMBL" id="QTNY01000022">
    <property type="protein sequence ID" value="RQP72214.1"/>
    <property type="molecule type" value="Genomic_DNA"/>
</dbReference>
<dbReference type="InterPro" id="IPR011990">
    <property type="entry name" value="TPR-like_helical_dom_sf"/>
</dbReference>
<dbReference type="PANTHER" id="PTHR44858">
    <property type="entry name" value="TETRATRICOPEPTIDE REPEAT PROTEIN 6"/>
    <property type="match status" value="1"/>
</dbReference>
<evidence type="ECO:0000256" key="1">
    <source>
        <dbReference type="ARBA" id="ARBA00022737"/>
    </source>
</evidence>
<sequence length="762" mass="82374">MSARQGSRAMHAQAARPGPTPEFTPRAGIGVMQAALDDALRNARARFEQRDFAGAARLYEGVLALAPDHVEALHLLGFAYLRVGDPARAEPLIARSMRSGLSQPWNLANHAAALTGIGRHRDALALCERALAQDPGHAEANAVRGDALLALGERDAALAAYDRALGREPAHALAWCKRGETLRMLGRPADALISIERALRIDPNDPAAHAERGHALRALGRRDEALHAYQLAMVVRGRTPDLVYACGVVLTELGRPADALACVDEGLARTPDDVQLLFVSCVALDLLHARDELLKRCDRLLALNRDHAGAWVGRGNALLGLERHADAAHAYGEALSRRHDDIDALRNRAAALRALGAFDDALVHYDRALATTGPQPELLYQRALTLQQLGRYDDALAGHAAAAGAPADAAQALFTRAVARQQLGEHDAALADFVRACERDPHHGAARRAEAFCRLLMGDFDIGWRQHEARWQAADVMLHRRHADRPMWHGDASLAGRTVLLHAEQGYGDTLQFCRYASLVHDRGATVLVEAPAALGELLGTLRGVSRVVTEGQPTPAFDLHCPLMSLPYAFRTTLDTVPADVPYLHAGARRRAAWAGRLDALAPPRRLRVGLAWSGNPRHANDENRSLPFAGLAPLLALDATFVSLQPQVRARDAQAFAVSGVVSFDDALTDFAETAALVDALDLVISVDTSVAHLAGALGRPVWVLLPRVPDWRWLLERDDSPWYPSATLFRQARPGDWPALVARVGAALAALARSHCEPA</sequence>
<evidence type="ECO:0000313" key="6">
    <source>
        <dbReference type="Proteomes" id="UP000273734"/>
    </source>
</evidence>
<reference evidence="5 6" key="1">
    <citation type="submission" date="2018-08" db="EMBL/GenBank/DDBJ databases">
        <title>Comparative analysis of Burkholderia isolates from Puerto Rico.</title>
        <authorList>
            <person name="Hall C."/>
            <person name="Sahl J."/>
            <person name="Wagner D."/>
        </authorList>
    </citation>
    <scope>NUCLEOTIDE SEQUENCE [LARGE SCALE GENOMIC DNA]</scope>
    <source>
        <strain evidence="5 6">Bp8964</strain>
    </source>
</reference>
<dbReference type="GO" id="GO:0016757">
    <property type="term" value="F:glycosyltransferase activity"/>
    <property type="evidence" value="ECO:0007669"/>
    <property type="project" value="InterPro"/>
</dbReference>
<accession>A0AB74D5N0</accession>
<dbReference type="SUPFAM" id="SSF53756">
    <property type="entry name" value="UDP-Glycosyltransferase/glycogen phosphorylase"/>
    <property type="match status" value="1"/>
</dbReference>
<dbReference type="Proteomes" id="UP000273734">
    <property type="component" value="Unassembled WGS sequence"/>
</dbReference>
<evidence type="ECO:0000256" key="3">
    <source>
        <dbReference type="PROSITE-ProRule" id="PRU00339"/>
    </source>
</evidence>
<evidence type="ECO:0000256" key="4">
    <source>
        <dbReference type="SAM" id="MobiDB-lite"/>
    </source>
</evidence>
<feature type="repeat" description="TPR" evidence="3">
    <location>
        <begin position="138"/>
        <end position="171"/>
    </location>
</feature>
<feature type="repeat" description="TPR" evidence="3">
    <location>
        <begin position="410"/>
        <end position="443"/>
    </location>
</feature>
<dbReference type="AlphaFoldDB" id="A0AB74D5N0"/>
<dbReference type="Pfam" id="PF14559">
    <property type="entry name" value="TPR_19"/>
    <property type="match status" value="1"/>
</dbReference>
<dbReference type="Gene3D" id="3.40.50.2000">
    <property type="entry name" value="Glycogen Phosphorylase B"/>
    <property type="match status" value="1"/>
</dbReference>
<dbReference type="Gene3D" id="1.25.40.10">
    <property type="entry name" value="Tetratricopeptide repeat domain"/>
    <property type="match status" value="3"/>
</dbReference>
<proteinExistence type="predicted"/>
<evidence type="ECO:0000256" key="2">
    <source>
        <dbReference type="ARBA" id="ARBA00022803"/>
    </source>
</evidence>
<comment type="caution">
    <text evidence="5">The sequence shown here is derived from an EMBL/GenBank/DDBJ whole genome shotgun (WGS) entry which is preliminary data.</text>
</comment>
<name>A0AB74D5N0_9BURK</name>
<dbReference type="PROSITE" id="PS50005">
    <property type="entry name" value="TPR"/>
    <property type="match status" value="3"/>
</dbReference>
<dbReference type="InterPro" id="IPR002201">
    <property type="entry name" value="Glyco_trans_9"/>
</dbReference>